<name>A0A0V7ZTC5_9CYAN</name>
<protein>
    <submittedName>
        <fullName evidence="2">Uncharacterized protein</fullName>
    </submittedName>
</protein>
<dbReference type="OrthoDB" id="532359at2"/>
<gene>
    <name evidence="2" type="ORF">BC008_43605</name>
</gene>
<accession>A0A0V7ZTC5</accession>
<proteinExistence type="predicted"/>
<dbReference type="RefSeq" id="WP_058183609.1">
    <property type="nucleotide sequence ID" value="NZ_LMTZ01000085.1"/>
</dbReference>
<feature type="signal peptide" evidence="1">
    <location>
        <begin position="1"/>
        <end position="24"/>
    </location>
</feature>
<evidence type="ECO:0000256" key="1">
    <source>
        <dbReference type="SAM" id="SignalP"/>
    </source>
</evidence>
<keyword evidence="3" id="KW-1185">Reference proteome</keyword>
<feature type="chain" id="PRO_5006890196" evidence="1">
    <location>
        <begin position="25"/>
        <end position="218"/>
    </location>
</feature>
<dbReference type="EMBL" id="LMTZ01000085">
    <property type="protein sequence ID" value="KST67649.1"/>
    <property type="molecule type" value="Genomic_DNA"/>
</dbReference>
<evidence type="ECO:0000313" key="2">
    <source>
        <dbReference type="EMBL" id="KST67649.1"/>
    </source>
</evidence>
<keyword evidence="1" id="KW-0732">Signal</keyword>
<evidence type="ECO:0000313" key="3">
    <source>
        <dbReference type="Proteomes" id="UP000053372"/>
    </source>
</evidence>
<organism evidence="2 3">
    <name type="scientific">Mastigocoleus testarum BC008</name>
    <dbReference type="NCBI Taxonomy" id="371196"/>
    <lineage>
        <taxon>Bacteria</taxon>
        <taxon>Bacillati</taxon>
        <taxon>Cyanobacteriota</taxon>
        <taxon>Cyanophyceae</taxon>
        <taxon>Nostocales</taxon>
        <taxon>Hapalosiphonaceae</taxon>
        <taxon>Mastigocoleus</taxon>
    </lineage>
</organism>
<comment type="caution">
    <text evidence="2">The sequence shown here is derived from an EMBL/GenBank/DDBJ whole genome shotgun (WGS) entry which is preliminary data.</text>
</comment>
<dbReference type="Proteomes" id="UP000053372">
    <property type="component" value="Unassembled WGS sequence"/>
</dbReference>
<dbReference type="AlphaFoldDB" id="A0A0V7ZTC5"/>
<reference evidence="2 3" key="1">
    <citation type="journal article" date="2015" name="Genome Announc.">
        <title>Draft Genome of the Euendolithic (true boring) Cyanobacterium Mastigocoleus testarum strain BC008.</title>
        <authorList>
            <person name="Guida B.S."/>
            <person name="Garcia-Pichel F."/>
        </authorList>
    </citation>
    <scope>NUCLEOTIDE SEQUENCE [LARGE SCALE GENOMIC DNA]</scope>
    <source>
        <strain evidence="2 3">BC008</strain>
    </source>
</reference>
<sequence length="218" mass="23702">MKYQKLLPIFLTAASILFSVAANARNNQTIISQKSPQSLPTANIVNNGTELKIQSGQTTRTIKASSLNVKVIDGVNCETLKTLPVQNVSGKRFVPQAVSFDPKTGNLAVGVLLQECVESQQSAVFVLQPQANWRNYATYRVQLPGPKTLPDKFSTYSFRSIYQIGFLNNDLRIKHGDVSEAEALVVFKPSQTPAGKYASCVVTSVVEGGNLCPNVKPD</sequence>